<dbReference type="InterPro" id="IPR005490">
    <property type="entry name" value="LD_TPept_cat_dom"/>
</dbReference>
<evidence type="ECO:0000256" key="5">
    <source>
        <dbReference type="ARBA" id="ARBA00022960"/>
    </source>
</evidence>
<keyword evidence="2" id="KW-1003">Cell membrane</keyword>
<dbReference type="PANTHER" id="PTHR30582">
    <property type="entry name" value="L,D-TRANSPEPTIDASE"/>
    <property type="match status" value="1"/>
</dbReference>
<dbReference type="KEGG" id="gob:Gobs_1458"/>
<evidence type="ECO:0000256" key="11">
    <source>
        <dbReference type="ARBA" id="ARBA00023316"/>
    </source>
</evidence>
<evidence type="ECO:0000313" key="17">
    <source>
        <dbReference type="Proteomes" id="UP000001382"/>
    </source>
</evidence>
<keyword evidence="10" id="KW-0012">Acyltransferase</keyword>
<keyword evidence="5 13" id="KW-0133">Cell shape</keyword>
<keyword evidence="6 13" id="KW-0573">Peptidoglycan synthesis</keyword>
<dbReference type="HOGENOM" id="CLU_039404_3_0_11"/>
<keyword evidence="7" id="KW-0472">Membrane</keyword>
<feature type="domain" description="L,D-TPase catalytic" evidence="15">
    <location>
        <begin position="253"/>
        <end position="378"/>
    </location>
</feature>
<name>D2SC20_GEOOG</name>
<evidence type="ECO:0000256" key="12">
    <source>
        <dbReference type="ARBA" id="ARBA00060592"/>
    </source>
</evidence>
<keyword evidence="4" id="KW-0732">Signal</keyword>
<evidence type="ECO:0000256" key="9">
    <source>
        <dbReference type="ARBA" id="ARBA00023288"/>
    </source>
</evidence>
<gene>
    <name evidence="16" type="ordered locus">Gobs_1458</name>
</gene>
<protein>
    <submittedName>
        <fullName evidence="16">ErfK/YbiS/YcfS/YnhG family protein</fullName>
    </submittedName>
</protein>
<dbReference type="EMBL" id="CP001867">
    <property type="protein sequence ID" value="ADB74188.1"/>
    <property type="molecule type" value="Genomic_DNA"/>
</dbReference>
<dbReference type="InterPro" id="IPR050979">
    <property type="entry name" value="LD-transpeptidase"/>
</dbReference>
<dbReference type="STRING" id="526225.Gobs_1458"/>
<dbReference type="GO" id="GO:0071555">
    <property type="term" value="P:cell wall organization"/>
    <property type="evidence" value="ECO:0007669"/>
    <property type="project" value="UniProtKB-UniRule"/>
</dbReference>
<dbReference type="CDD" id="cd13432">
    <property type="entry name" value="LDT_IgD_like_2"/>
    <property type="match status" value="1"/>
</dbReference>
<dbReference type="FunFam" id="2.40.440.10:FF:000005">
    <property type="entry name" value="L,D-transpeptidase 2"/>
    <property type="match status" value="1"/>
</dbReference>
<dbReference type="OrthoDB" id="5242354at2"/>
<evidence type="ECO:0000256" key="8">
    <source>
        <dbReference type="ARBA" id="ARBA00023139"/>
    </source>
</evidence>
<dbReference type="Pfam" id="PF17964">
    <property type="entry name" value="Big_10"/>
    <property type="match status" value="1"/>
</dbReference>
<evidence type="ECO:0000259" key="15">
    <source>
        <dbReference type="PROSITE" id="PS52029"/>
    </source>
</evidence>
<dbReference type="Proteomes" id="UP000001382">
    <property type="component" value="Chromosome"/>
</dbReference>
<evidence type="ECO:0000256" key="13">
    <source>
        <dbReference type="PROSITE-ProRule" id="PRU01373"/>
    </source>
</evidence>
<dbReference type="Gene3D" id="2.60.40.3780">
    <property type="match status" value="1"/>
</dbReference>
<evidence type="ECO:0000256" key="4">
    <source>
        <dbReference type="ARBA" id="ARBA00022729"/>
    </source>
</evidence>
<sequence>MTAAQDAEGNPMRGTSALVTATALVLLTGCQGSGGGTAAAPTTTAAPPLPPPPVAVEVASADGATDVSPRVPLEISVTDGELTDVSVVDGAGAEVPGSVADSAGDPAVDVWTPETPLAYGSSYTLTATAEGEGGEPAEAATTFTTVTPQRQLTPSIGPLDGQTVGVGMPIRVYFGEPVTDKAAVERNLRVTSSTPTDGVWNWFSDTEVHFRPSQYWPENTDVTLDADLYGVDLGNGVWGETDRTVSFAIGERHVSIADADTHQMEVYDGDQLVQTFPISAGSPDNPSYNGAHVVTEMNRDRVMDSSTYGVPVDSPDGYRTPVEYAVRISDSGEFVHAAPWSVAQQGRENVSHGCINLSTENARWFFSFSQPGDVVEIRGSDAGTLRSDVYDWTIPWAEWQAGSALT</sequence>
<reference evidence="17" key="2">
    <citation type="submission" date="2010-01" db="EMBL/GenBank/DDBJ databases">
        <title>The complete genome of Geodermatophilus obscurus DSM 43160.</title>
        <authorList>
            <consortium name="US DOE Joint Genome Institute (JGI-PGF)"/>
            <person name="Lucas S."/>
            <person name="Copeland A."/>
            <person name="Lapidus A."/>
            <person name="Glavina del Rio T."/>
            <person name="Dalin E."/>
            <person name="Tice H."/>
            <person name="Bruce D."/>
            <person name="Goodwin L."/>
            <person name="Pitluck S."/>
            <person name="Kyrpides N."/>
            <person name="Mavromatis K."/>
            <person name="Ivanova N."/>
            <person name="Munk A.C."/>
            <person name="Brettin T."/>
            <person name="Detter J.C."/>
            <person name="Han C."/>
            <person name="Larimer F."/>
            <person name="Land M."/>
            <person name="Hauser L."/>
            <person name="Markowitz V."/>
            <person name="Cheng J.-F."/>
            <person name="Hugenholtz P."/>
            <person name="Woyke T."/>
            <person name="Wu D."/>
            <person name="Jando M."/>
            <person name="Schneider S."/>
            <person name="Klenk H.-P."/>
            <person name="Eisen J.A."/>
        </authorList>
    </citation>
    <scope>NUCLEOTIDE SEQUENCE [LARGE SCALE GENOMIC DNA]</scope>
    <source>
        <strain evidence="17">ATCC 25078 / DSM 43160 / JCM 3152 / KCC A-0152 / KCTC 9177 / NBRC 13315 / NRRL B-3577 / G-20</strain>
    </source>
</reference>
<dbReference type="CDD" id="cd16913">
    <property type="entry name" value="YkuD_like"/>
    <property type="match status" value="1"/>
</dbReference>
<organism evidence="16 17">
    <name type="scientific">Geodermatophilus obscurus (strain ATCC 25078 / DSM 43160 / JCM 3152 / CCUG 61914 / KCC A-0152 / KCTC 9177 / NBRC 13315 / NRRL B-3577 / G-20)</name>
    <dbReference type="NCBI Taxonomy" id="526225"/>
    <lineage>
        <taxon>Bacteria</taxon>
        <taxon>Bacillati</taxon>
        <taxon>Actinomycetota</taxon>
        <taxon>Actinomycetes</taxon>
        <taxon>Geodermatophilales</taxon>
        <taxon>Geodermatophilaceae</taxon>
        <taxon>Geodermatophilus</taxon>
    </lineage>
</organism>
<keyword evidence="11 13" id="KW-0961">Cell wall biogenesis/degradation</keyword>
<proteinExistence type="predicted"/>
<dbReference type="eggNOG" id="COG1376">
    <property type="taxonomic scope" value="Bacteria"/>
</dbReference>
<dbReference type="InterPro" id="IPR041280">
    <property type="entry name" value="Big_10"/>
</dbReference>
<dbReference type="Gene3D" id="2.40.440.10">
    <property type="entry name" value="L,D-transpeptidase catalytic domain-like"/>
    <property type="match status" value="1"/>
</dbReference>
<keyword evidence="8" id="KW-0564">Palmitate</keyword>
<dbReference type="Pfam" id="PF03734">
    <property type="entry name" value="YkuD"/>
    <property type="match status" value="1"/>
</dbReference>
<dbReference type="GO" id="GO:0018104">
    <property type="term" value="P:peptidoglycan-protein cross-linking"/>
    <property type="evidence" value="ECO:0007669"/>
    <property type="project" value="TreeGrafter"/>
</dbReference>
<feature type="region of interest" description="Disordered" evidence="14">
    <location>
        <begin position="33"/>
        <end position="52"/>
    </location>
</feature>
<evidence type="ECO:0000256" key="14">
    <source>
        <dbReference type="SAM" id="MobiDB-lite"/>
    </source>
</evidence>
<evidence type="ECO:0000256" key="10">
    <source>
        <dbReference type="ARBA" id="ARBA00023315"/>
    </source>
</evidence>
<dbReference type="GO" id="GO:0016746">
    <property type="term" value="F:acyltransferase activity"/>
    <property type="evidence" value="ECO:0007669"/>
    <property type="project" value="UniProtKB-KW"/>
</dbReference>
<evidence type="ECO:0000256" key="7">
    <source>
        <dbReference type="ARBA" id="ARBA00023136"/>
    </source>
</evidence>
<dbReference type="UniPathway" id="UPA00219"/>
<dbReference type="SUPFAM" id="SSF141523">
    <property type="entry name" value="L,D-transpeptidase catalytic domain-like"/>
    <property type="match status" value="1"/>
</dbReference>
<dbReference type="GO" id="GO:0071972">
    <property type="term" value="F:peptidoglycan L,D-transpeptidase activity"/>
    <property type="evidence" value="ECO:0007669"/>
    <property type="project" value="TreeGrafter"/>
</dbReference>
<feature type="active site" description="Nucleophile" evidence="13">
    <location>
        <position position="354"/>
    </location>
</feature>
<keyword evidence="3" id="KW-0808">Transferase</keyword>
<comment type="pathway">
    <text evidence="1 13">Cell wall biogenesis; peptidoglycan biosynthesis.</text>
</comment>
<evidence type="ECO:0000313" key="16">
    <source>
        <dbReference type="EMBL" id="ADB74188.1"/>
    </source>
</evidence>
<dbReference type="Gene3D" id="2.60.40.3710">
    <property type="match status" value="1"/>
</dbReference>
<keyword evidence="9" id="KW-0449">Lipoprotein</keyword>
<keyword evidence="17" id="KW-1185">Reference proteome</keyword>
<evidence type="ECO:0000256" key="2">
    <source>
        <dbReference type="ARBA" id="ARBA00022475"/>
    </source>
</evidence>
<evidence type="ECO:0000256" key="6">
    <source>
        <dbReference type="ARBA" id="ARBA00022984"/>
    </source>
</evidence>
<dbReference type="GO" id="GO:0005576">
    <property type="term" value="C:extracellular region"/>
    <property type="evidence" value="ECO:0007669"/>
    <property type="project" value="TreeGrafter"/>
</dbReference>
<dbReference type="GO" id="GO:0008360">
    <property type="term" value="P:regulation of cell shape"/>
    <property type="evidence" value="ECO:0007669"/>
    <property type="project" value="UniProtKB-UniRule"/>
</dbReference>
<dbReference type="InterPro" id="IPR038063">
    <property type="entry name" value="Transpep_catalytic_dom"/>
</dbReference>
<comment type="pathway">
    <text evidence="12">Glycan biosynthesis.</text>
</comment>
<reference evidence="16 17" key="1">
    <citation type="journal article" date="2010" name="Stand. Genomic Sci.">
        <title>Complete genome sequence of Geodermatophilus obscurus type strain (G-20).</title>
        <authorList>
            <person name="Ivanova N."/>
            <person name="Sikorski J."/>
            <person name="Jando M."/>
            <person name="Munk C."/>
            <person name="Lapidus A."/>
            <person name="Glavina Del Rio T."/>
            <person name="Copeland A."/>
            <person name="Tice H."/>
            <person name="Cheng J.-F."/>
            <person name="Lucas S."/>
            <person name="Chen F."/>
            <person name="Nolan M."/>
            <person name="Bruce D."/>
            <person name="Goodwin L."/>
            <person name="Pitluck S."/>
            <person name="Mavromatis K."/>
            <person name="Mikhailova N."/>
            <person name="Pati A."/>
            <person name="Chen A."/>
            <person name="Palaniappan K."/>
            <person name="Land M."/>
            <person name="Hauser L."/>
            <person name="Chang Y.-J."/>
            <person name="Jeffries C.D."/>
            <person name="Meincke L."/>
            <person name="Brettin T."/>
            <person name="Detter J.C."/>
            <person name="Detter J.C."/>
            <person name="Rohde M."/>
            <person name="Goeker M."/>
            <person name="Bristow J."/>
            <person name="Eisen J.A."/>
            <person name="Markowitz V."/>
            <person name="Hugenholtz P."/>
            <person name="Kyrpides N.C."/>
            <person name="Klenk H.-P."/>
        </authorList>
    </citation>
    <scope>NUCLEOTIDE SEQUENCE [LARGE SCALE GENOMIC DNA]</scope>
    <source>
        <strain evidence="17">ATCC 25078 / DSM 43160 / JCM 3152 / KCC A-0152 / KCTC 9177 / NBRC 13315 / NRRL B-3577 / G-20</strain>
    </source>
</reference>
<dbReference type="AlphaFoldDB" id="D2SC20"/>
<evidence type="ECO:0000256" key="3">
    <source>
        <dbReference type="ARBA" id="ARBA00022679"/>
    </source>
</evidence>
<dbReference type="PANTHER" id="PTHR30582:SF2">
    <property type="entry name" value="L,D-TRANSPEPTIDASE YCIB-RELATED"/>
    <property type="match status" value="1"/>
</dbReference>
<accession>D2SC20</accession>
<dbReference type="PROSITE" id="PS52029">
    <property type="entry name" value="LD_TPASE"/>
    <property type="match status" value="1"/>
</dbReference>
<evidence type="ECO:0000256" key="1">
    <source>
        <dbReference type="ARBA" id="ARBA00004752"/>
    </source>
</evidence>
<feature type="active site" description="Proton donor/acceptor" evidence="13">
    <location>
        <position position="336"/>
    </location>
</feature>